<dbReference type="RefSeq" id="WP_183415406.1">
    <property type="nucleotide sequence ID" value="NZ_JACHXA010000002.1"/>
</dbReference>
<dbReference type="InterPro" id="IPR057666">
    <property type="entry name" value="DrpA_SLOG"/>
</dbReference>
<dbReference type="SUPFAM" id="SSF102405">
    <property type="entry name" value="MCP/YpsA-like"/>
    <property type="match status" value="1"/>
</dbReference>
<evidence type="ECO:0000256" key="1">
    <source>
        <dbReference type="ARBA" id="ARBA00006525"/>
    </source>
</evidence>
<evidence type="ECO:0000313" key="4">
    <source>
        <dbReference type="EMBL" id="MBB3064597.1"/>
    </source>
</evidence>
<reference evidence="4 5" key="1">
    <citation type="submission" date="2020-08" db="EMBL/GenBank/DDBJ databases">
        <title>Genomic Encyclopedia of Type Strains, Phase III (KMG-III): the genomes of soil and plant-associated and newly described type strains.</title>
        <authorList>
            <person name="Whitman W."/>
        </authorList>
    </citation>
    <scope>NUCLEOTIDE SEQUENCE [LARGE SCALE GENOMIC DNA]</scope>
    <source>
        <strain evidence="4 5">CECT 8803</strain>
    </source>
</reference>
<dbReference type="Gene3D" id="1.10.10.10">
    <property type="entry name" value="Winged helix-like DNA-binding domain superfamily/Winged helix DNA-binding domain"/>
    <property type="match status" value="1"/>
</dbReference>
<dbReference type="Pfam" id="PF17782">
    <property type="entry name" value="WHD_DprA"/>
    <property type="match status" value="1"/>
</dbReference>
<feature type="domain" description="DprA winged helix" evidence="3">
    <location>
        <begin position="308"/>
        <end position="367"/>
    </location>
</feature>
<comment type="caution">
    <text evidence="4">The sequence shown here is derived from an EMBL/GenBank/DDBJ whole genome shotgun (WGS) entry which is preliminary data.</text>
</comment>
<comment type="similarity">
    <text evidence="1">Belongs to the DprA/Smf family.</text>
</comment>
<proteinExistence type="inferred from homology"/>
<protein>
    <submittedName>
        <fullName evidence="4">DNA processing protein</fullName>
    </submittedName>
</protein>
<dbReference type="Pfam" id="PF21102">
    <property type="entry name" value="DprA_N"/>
    <property type="match status" value="1"/>
</dbReference>
<dbReference type="InterPro" id="IPR003488">
    <property type="entry name" value="DprA"/>
</dbReference>
<dbReference type="InterPro" id="IPR041614">
    <property type="entry name" value="DprA_WH"/>
</dbReference>
<sequence>MTGRRSLSQQERLEWLRLIRSENVGPVTFKQLLQKFGSANRALERLPELARRGGRRKPIRVPTGGEIAKEADRLDKLGGCLLCSCEPDYPAPLVAIDDAPPVLSLLGHQHLLARPAVAVVGARNASINGRRLARDVSAGLAEAGYLVVSGMARGIDTAAHEAALPIGTAAVVAGGVDIVYPEENRPLYENICQSGVVLAEQPLGTEPQARHFPRRNRIVSGLSLGVIIVEAAPRSGSLITARFALEQGREVFAVPGSPLDPRARGANALLKQGAVVTENAEDILVVLSKISDVPLAEPTGGDFQPGIPSEPDEPLLKNARSELLLLLSPTPVAVDELLRECQFSPSVVATVLLELELAGRLERHPGNRISLIA</sequence>
<dbReference type="NCBIfam" id="TIGR00732">
    <property type="entry name" value="dprA"/>
    <property type="match status" value="1"/>
</dbReference>
<name>A0A839SNX2_9PROT</name>
<evidence type="ECO:0000313" key="5">
    <source>
        <dbReference type="Proteomes" id="UP000581135"/>
    </source>
</evidence>
<keyword evidence="5" id="KW-1185">Reference proteome</keyword>
<evidence type="ECO:0000259" key="2">
    <source>
        <dbReference type="Pfam" id="PF02481"/>
    </source>
</evidence>
<evidence type="ECO:0000259" key="3">
    <source>
        <dbReference type="Pfam" id="PF17782"/>
    </source>
</evidence>
<organism evidence="4 5">
    <name type="scientific">Limibacillus halophilus</name>
    <dbReference type="NCBI Taxonomy" id="1579333"/>
    <lineage>
        <taxon>Bacteria</taxon>
        <taxon>Pseudomonadati</taxon>
        <taxon>Pseudomonadota</taxon>
        <taxon>Alphaproteobacteria</taxon>
        <taxon>Rhodospirillales</taxon>
        <taxon>Rhodovibrionaceae</taxon>
        <taxon>Limibacillus</taxon>
    </lineage>
</organism>
<dbReference type="PANTHER" id="PTHR43022">
    <property type="entry name" value="PROTEIN SMF"/>
    <property type="match status" value="1"/>
</dbReference>
<dbReference type="PANTHER" id="PTHR43022:SF1">
    <property type="entry name" value="PROTEIN SMF"/>
    <property type="match status" value="1"/>
</dbReference>
<accession>A0A839SNX2</accession>
<dbReference type="Proteomes" id="UP000581135">
    <property type="component" value="Unassembled WGS sequence"/>
</dbReference>
<dbReference type="InterPro" id="IPR036388">
    <property type="entry name" value="WH-like_DNA-bd_sf"/>
</dbReference>
<dbReference type="AlphaFoldDB" id="A0A839SNX2"/>
<dbReference type="Pfam" id="PF02481">
    <property type="entry name" value="DNA_processg_A"/>
    <property type="match status" value="1"/>
</dbReference>
<feature type="domain" description="Smf/DprA SLOG" evidence="2">
    <location>
        <begin position="82"/>
        <end position="285"/>
    </location>
</feature>
<dbReference type="Gene3D" id="3.40.50.450">
    <property type="match status" value="1"/>
</dbReference>
<dbReference type="GO" id="GO:0009294">
    <property type="term" value="P:DNA-mediated transformation"/>
    <property type="evidence" value="ECO:0007669"/>
    <property type="project" value="InterPro"/>
</dbReference>
<dbReference type="EMBL" id="JACHXA010000002">
    <property type="protein sequence ID" value="MBB3064597.1"/>
    <property type="molecule type" value="Genomic_DNA"/>
</dbReference>
<gene>
    <name evidence="4" type="ORF">FHR98_000869</name>
</gene>